<reference evidence="2 3" key="1">
    <citation type="journal article" date="2015" name="Int. J. Syst. Evol. Microbiol.">
        <title>Amycolatopsis rhabdoformis sp. nov., an actinomycete isolated from a tropical forest soil.</title>
        <authorList>
            <person name="Souza W.R."/>
            <person name="Silva R.E."/>
            <person name="Goodfellow M."/>
            <person name="Busarakam K."/>
            <person name="Figueiro F.S."/>
            <person name="Ferreira D."/>
            <person name="Rodrigues-Filho E."/>
            <person name="Moraes L.A.B."/>
            <person name="Zucchi T.D."/>
        </authorList>
    </citation>
    <scope>NUCLEOTIDE SEQUENCE [LARGE SCALE GENOMIC DNA]</scope>
    <source>
        <strain evidence="2 3">NCIMB 14900</strain>
    </source>
</reference>
<proteinExistence type="predicted"/>
<accession>A0ABZ1IAL6</accession>
<protein>
    <submittedName>
        <fullName evidence="2">Uncharacterized protein</fullName>
    </submittedName>
</protein>
<sequence length="79" mass="8747">MDFLSAGGDGLLGSVVRVGESRWPDWLRWLRKPAPHEVRRELDESWEVTYSSGPPYGEVIITPSAGKPPVSNEERPAGD</sequence>
<keyword evidence="3" id="KW-1185">Reference proteome</keyword>
<evidence type="ECO:0000313" key="2">
    <source>
        <dbReference type="EMBL" id="WSE30604.1"/>
    </source>
</evidence>
<dbReference type="EMBL" id="CP142149">
    <property type="protein sequence ID" value="WSE30604.1"/>
    <property type="molecule type" value="Genomic_DNA"/>
</dbReference>
<evidence type="ECO:0000313" key="3">
    <source>
        <dbReference type="Proteomes" id="UP001330812"/>
    </source>
</evidence>
<name>A0ABZ1IAL6_9PSEU</name>
<gene>
    <name evidence="2" type="ORF">VSH64_00390</name>
</gene>
<feature type="region of interest" description="Disordered" evidence="1">
    <location>
        <begin position="52"/>
        <end position="79"/>
    </location>
</feature>
<evidence type="ECO:0000256" key="1">
    <source>
        <dbReference type="SAM" id="MobiDB-lite"/>
    </source>
</evidence>
<organism evidence="2 3">
    <name type="scientific">Amycolatopsis rhabdoformis</name>
    <dbReference type="NCBI Taxonomy" id="1448059"/>
    <lineage>
        <taxon>Bacteria</taxon>
        <taxon>Bacillati</taxon>
        <taxon>Actinomycetota</taxon>
        <taxon>Actinomycetes</taxon>
        <taxon>Pseudonocardiales</taxon>
        <taxon>Pseudonocardiaceae</taxon>
        <taxon>Amycolatopsis</taxon>
    </lineage>
</organism>
<dbReference type="Proteomes" id="UP001330812">
    <property type="component" value="Chromosome"/>
</dbReference>
<dbReference type="RefSeq" id="WP_326569548.1">
    <property type="nucleotide sequence ID" value="NZ_CP142149.1"/>
</dbReference>